<dbReference type="EMBL" id="FQUH01000030">
    <property type="protein sequence ID" value="SHG12827.1"/>
    <property type="molecule type" value="Genomic_DNA"/>
</dbReference>
<keyword evidence="3" id="KW-1185">Reference proteome</keyword>
<dbReference type="Proteomes" id="UP000184159">
    <property type="component" value="Unassembled WGS sequence"/>
</dbReference>
<sequence>MIIFDRQPYIKYAYENSLYNLIYQQVHMFFIYFIDVIISLFDSFKNKLNETFYECSDTILLNDTGWFVGSIKGWIDVIADPEWGHAWLFDNTASFQNSGFKIIFLILF</sequence>
<evidence type="ECO:0000256" key="1">
    <source>
        <dbReference type="SAM" id="Phobius"/>
    </source>
</evidence>
<keyword evidence="1" id="KW-0812">Transmembrane</keyword>
<accession>A0A1M5HA41</accession>
<reference evidence="3" key="1">
    <citation type="submission" date="2016-11" db="EMBL/GenBank/DDBJ databases">
        <authorList>
            <person name="Varghese N."/>
            <person name="Submissions S."/>
        </authorList>
    </citation>
    <scope>NUCLEOTIDE SEQUENCE [LARGE SCALE GENOMIC DNA]</scope>
    <source>
        <strain evidence="3">DSM 21264</strain>
    </source>
</reference>
<dbReference type="AlphaFoldDB" id="A0A1M5HA41"/>
<name>A0A1M5HA41_VIBGA</name>
<gene>
    <name evidence="2" type="ORF">SAMN02745781_04039</name>
</gene>
<evidence type="ECO:0000313" key="2">
    <source>
        <dbReference type="EMBL" id="SHG12827.1"/>
    </source>
</evidence>
<keyword evidence="1" id="KW-0472">Membrane</keyword>
<protein>
    <submittedName>
        <fullName evidence="2">Uncharacterized protein</fullName>
    </submittedName>
</protein>
<keyword evidence="1" id="KW-1133">Transmembrane helix</keyword>
<feature type="transmembrane region" description="Helical" evidence="1">
    <location>
        <begin position="22"/>
        <end position="41"/>
    </location>
</feature>
<organism evidence="2 3">
    <name type="scientific">Vibrio gazogenes DSM 21264 = NBRC 103151</name>
    <dbReference type="NCBI Taxonomy" id="1123492"/>
    <lineage>
        <taxon>Bacteria</taxon>
        <taxon>Pseudomonadati</taxon>
        <taxon>Pseudomonadota</taxon>
        <taxon>Gammaproteobacteria</taxon>
        <taxon>Vibrionales</taxon>
        <taxon>Vibrionaceae</taxon>
        <taxon>Vibrio</taxon>
    </lineage>
</organism>
<evidence type="ECO:0000313" key="3">
    <source>
        <dbReference type="Proteomes" id="UP000184159"/>
    </source>
</evidence>
<proteinExistence type="predicted"/>